<accession>A0ABN2PQP1</accession>
<protein>
    <recommendedName>
        <fullName evidence="3">Glycosyl transferase family 28 C-terminal domain-containing protein</fullName>
    </recommendedName>
</protein>
<name>A0ABN2PQP1_9ACTN</name>
<evidence type="ECO:0008006" key="3">
    <source>
        <dbReference type="Google" id="ProtNLM"/>
    </source>
</evidence>
<dbReference type="SUPFAM" id="SSF53756">
    <property type="entry name" value="UDP-Glycosyltransferase/glycogen phosphorylase"/>
    <property type="match status" value="1"/>
</dbReference>
<sequence length="350" mass="36692">MIGWYVHHHGAGHLHRARAVAAELARPASGRPAEQVTGLSSLPRPPGWEGPWVRLPPDVDPSCDALSPDDRTAGGVLHWAPRGHEGLRHRTAKVSAWLDRARPRAVVVDVSQEVALLCRLHGVPVVSVVLPGRRADGPHRLGLRCSEVLVGCWPADDATTRALLPGMPEDLTGRVRAVGALSRFAPAPEPAPAPAPGTGRHRRRLVLLGGRGGDAWTPAQAAALTDAARDAGWDVVVLGPGGTWRDEVWDCLRSADVVVAAAGQNAVAEVAAARVPAVLVAAGRPFDEQAVAARHLADGPWPAASLPTLEDDDWAGLLDRVEALDGEAWSSWCDGGAAGRFADVLAGVPA</sequence>
<organism evidence="1 2">
    <name type="scientific">Nocardioides lentus</name>
    <dbReference type="NCBI Taxonomy" id="338077"/>
    <lineage>
        <taxon>Bacteria</taxon>
        <taxon>Bacillati</taxon>
        <taxon>Actinomycetota</taxon>
        <taxon>Actinomycetes</taxon>
        <taxon>Propionibacteriales</taxon>
        <taxon>Nocardioidaceae</taxon>
        <taxon>Nocardioides</taxon>
    </lineage>
</organism>
<evidence type="ECO:0000313" key="1">
    <source>
        <dbReference type="EMBL" id="GAA1929136.1"/>
    </source>
</evidence>
<dbReference type="Proteomes" id="UP001501612">
    <property type="component" value="Unassembled WGS sequence"/>
</dbReference>
<dbReference type="RefSeq" id="WP_344008824.1">
    <property type="nucleotide sequence ID" value="NZ_BAAAMY010000011.1"/>
</dbReference>
<dbReference type="Gene3D" id="3.40.50.2000">
    <property type="entry name" value="Glycogen Phosphorylase B"/>
    <property type="match status" value="1"/>
</dbReference>
<keyword evidence="2" id="KW-1185">Reference proteome</keyword>
<comment type="caution">
    <text evidence="1">The sequence shown here is derived from an EMBL/GenBank/DDBJ whole genome shotgun (WGS) entry which is preliminary data.</text>
</comment>
<dbReference type="EMBL" id="BAAAMY010000011">
    <property type="protein sequence ID" value="GAA1929136.1"/>
    <property type="molecule type" value="Genomic_DNA"/>
</dbReference>
<gene>
    <name evidence="1" type="ORF">GCM10009737_33820</name>
</gene>
<evidence type="ECO:0000313" key="2">
    <source>
        <dbReference type="Proteomes" id="UP001501612"/>
    </source>
</evidence>
<proteinExistence type="predicted"/>
<reference evidence="1 2" key="1">
    <citation type="journal article" date="2019" name="Int. J. Syst. Evol. Microbiol.">
        <title>The Global Catalogue of Microorganisms (GCM) 10K type strain sequencing project: providing services to taxonomists for standard genome sequencing and annotation.</title>
        <authorList>
            <consortium name="The Broad Institute Genomics Platform"/>
            <consortium name="The Broad Institute Genome Sequencing Center for Infectious Disease"/>
            <person name="Wu L."/>
            <person name="Ma J."/>
        </authorList>
    </citation>
    <scope>NUCLEOTIDE SEQUENCE [LARGE SCALE GENOMIC DNA]</scope>
    <source>
        <strain evidence="1 2">JCM 14046</strain>
    </source>
</reference>